<feature type="transmembrane region" description="Helical" evidence="1">
    <location>
        <begin position="67"/>
        <end position="89"/>
    </location>
</feature>
<accession>A0A1G6PX78</accession>
<proteinExistence type="predicted"/>
<dbReference type="EMBL" id="FMYV01000009">
    <property type="protein sequence ID" value="SDC84719.1"/>
    <property type="molecule type" value="Genomic_DNA"/>
</dbReference>
<reference evidence="3 5" key="2">
    <citation type="submission" date="2019-04" db="EMBL/GenBank/DDBJ databases">
        <title>Draft genome sequence data and analysis of a Fermenting Bacterium, Geotoga petraea strain HO-Geo1, isolated from heavy-oil petroleum reservoir in Russia.</title>
        <authorList>
            <person name="Grouzdev D.S."/>
            <person name="Semenova E.M."/>
            <person name="Sokolova D.S."/>
            <person name="Tourova T.P."/>
            <person name="Poltaraus A.B."/>
            <person name="Nazina T.N."/>
        </authorList>
    </citation>
    <scope>NUCLEOTIDE SEQUENCE [LARGE SCALE GENOMIC DNA]</scope>
    <source>
        <strain evidence="3 5">HO-Geo1</strain>
    </source>
</reference>
<dbReference type="EMBL" id="SRME01000007">
    <property type="protein sequence ID" value="TGG86840.1"/>
    <property type="molecule type" value="Genomic_DNA"/>
</dbReference>
<organism evidence="2 4">
    <name type="scientific">Geotoga petraea</name>
    <dbReference type="NCBI Taxonomy" id="28234"/>
    <lineage>
        <taxon>Bacteria</taxon>
        <taxon>Thermotogati</taxon>
        <taxon>Thermotogota</taxon>
        <taxon>Thermotogae</taxon>
        <taxon>Petrotogales</taxon>
        <taxon>Petrotogaceae</taxon>
        <taxon>Geotoga</taxon>
    </lineage>
</organism>
<sequence>MVALYIVAGLAVIFSFIFDREKTFKGLKMGLKKFLKILPNYLMILIIIAFVLLISEDFIIDYLTQNTIFIGMISALIIGSITMMPGFIAYPLAGILVSKGIPYMVVAAFVSSLMLVGVVTYPVEKEYMGMKATIYRNIGAFFVAGMIAIITGISYGEVII</sequence>
<keyword evidence="1" id="KW-0812">Transmembrane</keyword>
<feature type="transmembrane region" description="Helical" evidence="1">
    <location>
        <begin position="101"/>
        <end position="122"/>
    </location>
</feature>
<dbReference type="Proteomes" id="UP000199322">
    <property type="component" value="Unassembled WGS sequence"/>
</dbReference>
<gene>
    <name evidence="3" type="ORF">E4650_09340</name>
    <name evidence="2" type="ORF">SAMN04488588_1932</name>
</gene>
<dbReference type="AlphaFoldDB" id="A0A1G6PX78"/>
<evidence type="ECO:0000313" key="2">
    <source>
        <dbReference type="EMBL" id="SDC84719.1"/>
    </source>
</evidence>
<reference evidence="2 4" key="1">
    <citation type="submission" date="2016-10" db="EMBL/GenBank/DDBJ databases">
        <authorList>
            <person name="de Groot N.N."/>
        </authorList>
    </citation>
    <scope>NUCLEOTIDE SEQUENCE [LARGE SCALE GENOMIC DNA]</scope>
    <source>
        <strain evidence="2 4">WG14</strain>
    </source>
</reference>
<dbReference type="OrthoDB" id="5465282at2"/>
<feature type="transmembrane region" description="Helical" evidence="1">
    <location>
        <begin position="134"/>
        <end position="155"/>
    </location>
</feature>
<keyword evidence="4" id="KW-1185">Reference proteome</keyword>
<evidence type="ECO:0000313" key="5">
    <source>
        <dbReference type="Proteomes" id="UP000297288"/>
    </source>
</evidence>
<protein>
    <recommendedName>
        <fullName evidence="6">Permease</fullName>
    </recommendedName>
</protein>
<feature type="transmembrane region" description="Helical" evidence="1">
    <location>
        <begin position="39"/>
        <end position="60"/>
    </location>
</feature>
<name>A0A1G6PX78_9BACT</name>
<keyword evidence="1" id="KW-0472">Membrane</keyword>
<evidence type="ECO:0000313" key="4">
    <source>
        <dbReference type="Proteomes" id="UP000199322"/>
    </source>
</evidence>
<evidence type="ECO:0000256" key="1">
    <source>
        <dbReference type="SAM" id="Phobius"/>
    </source>
</evidence>
<dbReference type="RefSeq" id="WP_091405354.1">
    <property type="nucleotide sequence ID" value="NZ_FMYV01000009.1"/>
</dbReference>
<dbReference type="STRING" id="28234.SAMN04488588_1932"/>
<evidence type="ECO:0000313" key="3">
    <source>
        <dbReference type="EMBL" id="TGG86840.1"/>
    </source>
</evidence>
<dbReference type="Proteomes" id="UP000297288">
    <property type="component" value="Unassembled WGS sequence"/>
</dbReference>
<keyword evidence="1" id="KW-1133">Transmembrane helix</keyword>
<evidence type="ECO:0008006" key="6">
    <source>
        <dbReference type="Google" id="ProtNLM"/>
    </source>
</evidence>